<evidence type="ECO:0000313" key="3">
    <source>
        <dbReference type="WBParaSite" id="SMUV_0000865901-mRNA-1"/>
    </source>
</evidence>
<keyword evidence="2" id="KW-1185">Reference proteome</keyword>
<proteinExistence type="predicted"/>
<dbReference type="PROSITE" id="PS50004">
    <property type="entry name" value="C2"/>
    <property type="match status" value="1"/>
</dbReference>
<dbReference type="STRING" id="451379.A0A0N5AUW2"/>
<evidence type="ECO:0000259" key="1">
    <source>
        <dbReference type="PROSITE" id="PS50004"/>
    </source>
</evidence>
<dbReference type="AlphaFoldDB" id="A0A0N5AUW2"/>
<dbReference type="InterPro" id="IPR000008">
    <property type="entry name" value="C2_dom"/>
</dbReference>
<dbReference type="Gene3D" id="2.60.40.150">
    <property type="entry name" value="C2 domain"/>
    <property type="match status" value="1"/>
</dbReference>
<protein>
    <submittedName>
        <fullName evidence="3">C2 domain-containing protein</fullName>
    </submittedName>
</protein>
<sequence length="69" mass="8022">MNCLNPEWSKKIMLKYLSPEQKIRLEVYDIDCASTNLTDHDFLGCAELTLISLLQAPLRKRTLLLEDKK</sequence>
<evidence type="ECO:0000313" key="2">
    <source>
        <dbReference type="Proteomes" id="UP000046393"/>
    </source>
</evidence>
<dbReference type="SUPFAM" id="SSF49562">
    <property type="entry name" value="C2 domain (Calcium/lipid-binding domain, CaLB)"/>
    <property type="match status" value="1"/>
</dbReference>
<feature type="domain" description="C2" evidence="1">
    <location>
        <begin position="1"/>
        <end position="63"/>
    </location>
</feature>
<organism evidence="2 3">
    <name type="scientific">Syphacia muris</name>
    <dbReference type="NCBI Taxonomy" id="451379"/>
    <lineage>
        <taxon>Eukaryota</taxon>
        <taxon>Metazoa</taxon>
        <taxon>Ecdysozoa</taxon>
        <taxon>Nematoda</taxon>
        <taxon>Chromadorea</taxon>
        <taxon>Rhabditida</taxon>
        <taxon>Spirurina</taxon>
        <taxon>Oxyuridomorpha</taxon>
        <taxon>Oxyuroidea</taxon>
        <taxon>Oxyuridae</taxon>
        <taxon>Syphacia</taxon>
    </lineage>
</organism>
<accession>A0A0N5AUW2</accession>
<dbReference type="InterPro" id="IPR035892">
    <property type="entry name" value="C2_domain_sf"/>
</dbReference>
<dbReference type="Pfam" id="PF00168">
    <property type="entry name" value="C2"/>
    <property type="match status" value="1"/>
</dbReference>
<dbReference type="Proteomes" id="UP000046393">
    <property type="component" value="Unplaced"/>
</dbReference>
<dbReference type="WBParaSite" id="SMUV_0000865901-mRNA-1">
    <property type="protein sequence ID" value="SMUV_0000865901-mRNA-1"/>
    <property type="gene ID" value="SMUV_0000865901"/>
</dbReference>
<name>A0A0N5AUW2_9BILA</name>
<reference evidence="3" key="1">
    <citation type="submission" date="2017-02" db="UniProtKB">
        <authorList>
            <consortium name="WormBaseParasite"/>
        </authorList>
    </citation>
    <scope>IDENTIFICATION</scope>
</reference>